<dbReference type="InterPro" id="IPR051453">
    <property type="entry name" value="MBL_Glyoxalase_II"/>
</dbReference>
<reference evidence="6 7" key="1">
    <citation type="journal article" date="2018" name="Front. Microbiol.">
        <title>Description and Comparative Genomics of Macrococcus caseolyticus subsp. hominis subsp. nov., Macrococcus goetzii sp. nov., Macrococcus epidermidis sp. nov., and Macrococcus bohemicus sp. nov., Novel Macrococci From Human Clinical Material With Virulence Potential and Suspected Uptake of Foreign DNA by Natural Transformation.</title>
        <authorList>
            <person name="Maslanova I."/>
            <person name="Wertheimer Z."/>
            <person name="Sedlacek I."/>
            <person name="Svec P."/>
            <person name="Indrakova A."/>
            <person name="Kovarovic V."/>
            <person name="Schumann P."/>
            <person name="Sproer C."/>
            <person name="Kralova S."/>
            <person name="Sedo O."/>
            <person name="Kristofova L."/>
            <person name="Vrbovska V."/>
            <person name="Fuzik T."/>
            <person name="Petras P."/>
            <person name="Zdrahal Z."/>
            <person name="Ruzickova V."/>
            <person name="Doskar J."/>
            <person name="Pantucek R."/>
        </authorList>
    </citation>
    <scope>NUCLEOTIDE SEQUENCE [LARGE SCALE GENOMIC DNA]</scope>
    <source>
        <strain evidence="6 7">CCM 4927</strain>
    </source>
</reference>
<feature type="domain" description="Metallo-beta-lactamase" evidence="5">
    <location>
        <begin position="12"/>
        <end position="190"/>
    </location>
</feature>
<dbReference type="Proteomes" id="UP000229523">
    <property type="component" value="Unassembled WGS sequence"/>
</dbReference>
<evidence type="ECO:0000259" key="5">
    <source>
        <dbReference type="SMART" id="SM00849"/>
    </source>
</evidence>
<evidence type="ECO:0000313" key="6">
    <source>
        <dbReference type="EMBL" id="RAI82430.1"/>
    </source>
</evidence>
<name>A0A2G5NUK1_9STAP</name>
<dbReference type="EMBL" id="MJBI02000001">
    <property type="protein sequence ID" value="RAI82430.1"/>
    <property type="molecule type" value="Genomic_DNA"/>
</dbReference>
<dbReference type="GO" id="GO:0046872">
    <property type="term" value="F:metal ion binding"/>
    <property type="evidence" value="ECO:0007669"/>
    <property type="project" value="UniProtKB-KW"/>
</dbReference>
<dbReference type="GO" id="GO:0016787">
    <property type="term" value="F:hydrolase activity"/>
    <property type="evidence" value="ECO:0007669"/>
    <property type="project" value="UniProtKB-KW"/>
</dbReference>
<evidence type="ECO:0000256" key="4">
    <source>
        <dbReference type="ARBA" id="ARBA00022833"/>
    </source>
</evidence>
<dbReference type="PANTHER" id="PTHR46233:SF3">
    <property type="entry name" value="HYDROXYACYLGLUTATHIONE HYDROLASE GLOC"/>
    <property type="match status" value="1"/>
</dbReference>
<dbReference type="AlphaFoldDB" id="A0A2G5NUK1"/>
<proteinExistence type="predicted"/>
<gene>
    <name evidence="6" type="ORF">BFS35_001735</name>
</gene>
<dbReference type="SUPFAM" id="SSF56281">
    <property type="entry name" value="Metallo-hydrolase/oxidoreductase"/>
    <property type="match status" value="1"/>
</dbReference>
<keyword evidence="4" id="KW-0862">Zinc</keyword>
<dbReference type="InterPro" id="IPR036866">
    <property type="entry name" value="RibonucZ/Hydroxyglut_hydro"/>
</dbReference>
<dbReference type="Pfam" id="PF00753">
    <property type="entry name" value="Lactamase_B"/>
    <property type="match status" value="1"/>
</dbReference>
<dbReference type="SMART" id="SM00849">
    <property type="entry name" value="Lactamase_B"/>
    <property type="match status" value="1"/>
</dbReference>
<protein>
    <submittedName>
        <fullName evidence="6">MBL fold metallo-hydrolase</fullName>
    </submittedName>
</protein>
<dbReference type="PANTHER" id="PTHR46233">
    <property type="entry name" value="HYDROXYACYLGLUTATHIONE HYDROLASE GLOC"/>
    <property type="match status" value="1"/>
</dbReference>
<dbReference type="Gene3D" id="3.60.15.10">
    <property type="entry name" value="Ribonuclease Z/Hydroxyacylglutathione hydrolase-like"/>
    <property type="match status" value="1"/>
</dbReference>
<organism evidence="6 7">
    <name type="scientific">Macrococcoides goetzii</name>
    <dbReference type="NCBI Taxonomy" id="1891097"/>
    <lineage>
        <taxon>Bacteria</taxon>
        <taxon>Bacillati</taxon>
        <taxon>Bacillota</taxon>
        <taxon>Bacilli</taxon>
        <taxon>Bacillales</taxon>
        <taxon>Staphylococcaceae</taxon>
        <taxon>Macrococcoides</taxon>
    </lineage>
</organism>
<keyword evidence="2" id="KW-0479">Metal-binding</keyword>
<evidence type="ECO:0000313" key="7">
    <source>
        <dbReference type="Proteomes" id="UP000229523"/>
    </source>
</evidence>
<dbReference type="CDD" id="cd06262">
    <property type="entry name" value="metallo-hydrolase-like_MBL-fold"/>
    <property type="match status" value="1"/>
</dbReference>
<evidence type="ECO:0000256" key="1">
    <source>
        <dbReference type="ARBA" id="ARBA00001947"/>
    </source>
</evidence>
<comment type="caution">
    <text evidence="6">The sequence shown here is derived from an EMBL/GenBank/DDBJ whole genome shotgun (WGS) entry which is preliminary data.</text>
</comment>
<sequence>MDKIKLPLGQIQTNCYILHNESEILIFDPGDEPEKIIDAVLPLEKKVIAVILTHTHFDHIGAVDAICEQFNVPVYVSQEEQYWLTDTIKNGSEKFKQYGLEPVIAKTKPLIMQLGQQTIGSFTFDVRHTPGHSPGSQSFIFDDFAIVGDTLFKESIGRTDLYEGNTQQLLNSIDQQLMTLDEQFIICPGHGSYTTIQHEMNRNPFLNGY</sequence>
<evidence type="ECO:0000256" key="2">
    <source>
        <dbReference type="ARBA" id="ARBA00022723"/>
    </source>
</evidence>
<accession>A0A2G5NUK1</accession>
<dbReference type="InterPro" id="IPR001279">
    <property type="entry name" value="Metallo-B-lactamas"/>
</dbReference>
<evidence type="ECO:0000256" key="3">
    <source>
        <dbReference type="ARBA" id="ARBA00022801"/>
    </source>
</evidence>
<dbReference type="RefSeq" id="WP_099578439.1">
    <property type="nucleotide sequence ID" value="NZ_MJBI02000001.1"/>
</dbReference>
<comment type="cofactor">
    <cofactor evidence="1">
        <name>Zn(2+)</name>
        <dbReference type="ChEBI" id="CHEBI:29105"/>
    </cofactor>
</comment>
<keyword evidence="7" id="KW-1185">Reference proteome</keyword>
<keyword evidence="3" id="KW-0378">Hydrolase</keyword>